<sequence>MAANPAGTGGGEHSIQMPAAAADHAGGKLQRRAIAAAKPEKSLNRFVRVLATGELVGNALGTLASLWATVVLLAGYRSSLDPVDFRIATVMVFLEAFRVFIRNFKFDNQSLFGTTKALRSMSSSFARMLARPREGSEVLLIIGGVITAFEPSLLMHGRFFRVVLLTFMSKTWISETPRLMRRLQQSRPLLLWAILTIPFVVAAAVASAFSGFTALPDILTQLVALVLLNLRPPRIGNLTSGLWGRRLLCVSKVISFISLASCLVLGSDVICFAASPFTTLVLLFGSLQNPSVPNSLFGPWIDVAMHISFLLALALPLPVGGVLLGFPISIVALLAVLLIGNLQIPAAVAQIVLSSWRIIQSLQLYSQNMVASVVVFYVLALCQGSLYIMACILAMFSFFPRRSLVRSSGFRSKWGKKAVDLYYERAYTTRMEIGVFAEDRISLASFVADSLNPAASSSPEMQLAGVRVLHSFLQRRDSNEELISVITRSEKAVPTLISMLGWTFEQDKDIRLFAARVIAELSSNLRISEIPGAVKLVSLLLDAENQPASEIDGGNGDDGSIGAQGLGDNEIGDSARNEQGRQDIVPEAADDNGDNVVSDQTRCQESTGNGGNASNPPAYEQLGHRGGNNGGCCSWLCRCWHRIEEKWSIPEEPPLTYQDSLPILGTVILERLACDVDNCEEIVKTTNLVPKIVGLISYTSSSESSDDNALIRSSLDLVRRLATTGGNIVRHELWESPFLLSNLACVLEDSRSSPEVWKPAIDIIATMALDEGERQGIGRVQVIIRFLVGVFITGRDGPTTYCQSLRAAAGEALSNLAIESPANCLAILEARPEYELVERLKDMLGNDEYRCAAASLLGNCSMIWGRLSDPGVSNHLSSALPVVLENIMTAEGKQLEALIGLASKICSVLPPERSAQGLESHIIGAAFVQKLVDTLNSNKKPSPEYPRMRRAIIELVISFLERYPRYMLIIFGEGMLNALSKVETTPSKVENYRVFLGNGGVVLEHGDPLRDLVGRAKRLIHPANQT</sequence>
<name>A0A4U6UIY2_SETVI</name>
<gene>
    <name evidence="3" type="ORF">SEVIR_5G235400v2</name>
</gene>
<dbReference type="Gene3D" id="1.25.10.10">
    <property type="entry name" value="Leucine-rich Repeat Variant"/>
    <property type="match status" value="2"/>
</dbReference>
<feature type="region of interest" description="Disordered" evidence="1">
    <location>
        <begin position="548"/>
        <end position="622"/>
    </location>
</feature>
<evidence type="ECO:0000256" key="2">
    <source>
        <dbReference type="SAM" id="Phobius"/>
    </source>
</evidence>
<dbReference type="AlphaFoldDB" id="A0A4U6UIY2"/>
<dbReference type="OMA" id="FIRNFKF"/>
<feature type="transmembrane region" description="Helical" evidence="2">
    <location>
        <begin position="373"/>
        <end position="399"/>
    </location>
</feature>
<dbReference type="SUPFAM" id="SSF48371">
    <property type="entry name" value="ARM repeat"/>
    <property type="match status" value="1"/>
</dbReference>
<feature type="transmembrane region" description="Helical" evidence="2">
    <location>
        <begin position="303"/>
        <end position="324"/>
    </location>
</feature>
<dbReference type="InterPro" id="IPR016024">
    <property type="entry name" value="ARM-type_fold"/>
</dbReference>
<evidence type="ECO:0000313" key="4">
    <source>
        <dbReference type="Proteomes" id="UP000298652"/>
    </source>
</evidence>
<feature type="compositionally biased region" description="Polar residues" evidence="1">
    <location>
        <begin position="595"/>
        <end position="615"/>
    </location>
</feature>
<dbReference type="Proteomes" id="UP000298652">
    <property type="component" value="Chromosome 5"/>
</dbReference>
<dbReference type="PANTHER" id="PTHR33115">
    <property type="entry name" value="ARM REPEAT SUPERFAMILY PROTEIN"/>
    <property type="match status" value="1"/>
</dbReference>
<evidence type="ECO:0000256" key="1">
    <source>
        <dbReference type="SAM" id="MobiDB-lite"/>
    </source>
</evidence>
<proteinExistence type="predicted"/>
<feature type="transmembrane region" description="Helical" evidence="2">
    <location>
        <begin position="331"/>
        <end position="353"/>
    </location>
</feature>
<feature type="transmembrane region" description="Helical" evidence="2">
    <location>
        <begin position="55"/>
        <end position="76"/>
    </location>
</feature>
<feature type="transmembrane region" description="Helical" evidence="2">
    <location>
        <begin position="138"/>
        <end position="168"/>
    </location>
</feature>
<feature type="transmembrane region" description="Helical" evidence="2">
    <location>
        <begin position="253"/>
        <end position="283"/>
    </location>
</feature>
<keyword evidence="2" id="KW-1133">Transmembrane helix</keyword>
<keyword evidence="2" id="KW-0812">Transmembrane</keyword>
<evidence type="ECO:0000313" key="3">
    <source>
        <dbReference type="EMBL" id="TKW15402.1"/>
    </source>
</evidence>
<dbReference type="Gramene" id="TKW15402">
    <property type="protein sequence ID" value="TKW15402"/>
    <property type="gene ID" value="SEVIR_5G235400v2"/>
</dbReference>
<accession>A0A4U6UIY2</accession>
<dbReference type="EMBL" id="CM016556">
    <property type="protein sequence ID" value="TKW15402.1"/>
    <property type="molecule type" value="Genomic_DNA"/>
</dbReference>
<dbReference type="PANTHER" id="PTHR33115:SF43">
    <property type="entry name" value="BLE2 PROTEIN"/>
    <property type="match status" value="1"/>
</dbReference>
<organism evidence="3 4">
    <name type="scientific">Setaria viridis</name>
    <name type="common">Green bristlegrass</name>
    <name type="synonym">Setaria italica subsp. viridis</name>
    <dbReference type="NCBI Taxonomy" id="4556"/>
    <lineage>
        <taxon>Eukaryota</taxon>
        <taxon>Viridiplantae</taxon>
        <taxon>Streptophyta</taxon>
        <taxon>Embryophyta</taxon>
        <taxon>Tracheophyta</taxon>
        <taxon>Spermatophyta</taxon>
        <taxon>Magnoliopsida</taxon>
        <taxon>Liliopsida</taxon>
        <taxon>Poales</taxon>
        <taxon>Poaceae</taxon>
        <taxon>PACMAD clade</taxon>
        <taxon>Panicoideae</taxon>
        <taxon>Panicodae</taxon>
        <taxon>Paniceae</taxon>
        <taxon>Cenchrinae</taxon>
        <taxon>Setaria</taxon>
    </lineage>
</organism>
<dbReference type="InterPro" id="IPR011989">
    <property type="entry name" value="ARM-like"/>
</dbReference>
<feature type="transmembrane region" description="Helical" evidence="2">
    <location>
        <begin position="189"/>
        <end position="209"/>
    </location>
</feature>
<keyword evidence="4" id="KW-1185">Reference proteome</keyword>
<protein>
    <submittedName>
        <fullName evidence="3">Uncharacterized protein</fullName>
    </submittedName>
</protein>
<reference evidence="3" key="1">
    <citation type="submission" date="2019-03" db="EMBL/GenBank/DDBJ databases">
        <title>WGS assembly of Setaria viridis.</title>
        <authorList>
            <person name="Huang P."/>
            <person name="Jenkins J."/>
            <person name="Grimwood J."/>
            <person name="Barry K."/>
            <person name="Healey A."/>
            <person name="Mamidi S."/>
            <person name="Sreedasyam A."/>
            <person name="Shu S."/>
            <person name="Feldman M."/>
            <person name="Wu J."/>
            <person name="Yu Y."/>
            <person name="Chen C."/>
            <person name="Johnson J."/>
            <person name="Rokhsar D."/>
            <person name="Baxter I."/>
            <person name="Schmutz J."/>
            <person name="Brutnell T."/>
            <person name="Kellogg E."/>
        </authorList>
    </citation>
    <scope>NUCLEOTIDE SEQUENCE [LARGE SCALE GENOMIC DNA]</scope>
</reference>
<keyword evidence="2" id="KW-0472">Membrane</keyword>
<feature type="compositionally biased region" description="Gly residues" evidence="1">
    <location>
        <begin position="553"/>
        <end position="565"/>
    </location>
</feature>